<proteinExistence type="predicted"/>
<accession>R0KVD7</accession>
<feature type="non-terminal residue" evidence="1">
    <location>
        <position position="1"/>
    </location>
</feature>
<sequence length="67" mass="7143">GGSVDWASFISTDSTYTEFGPEVEGQAMASLDDFLSEAHQSLTSLCLQDSACSFCDVSTRTENPAEV</sequence>
<organism evidence="1 2">
    <name type="scientific">Anas platyrhynchos</name>
    <name type="common">Mallard</name>
    <name type="synonym">Anas boschas</name>
    <dbReference type="NCBI Taxonomy" id="8839"/>
    <lineage>
        <taxon>Eukaryota</taxon>
        <taxon>Metazoa</taxon>
        <taxon>Chordata</taxon>
        <taxon>Craniata</taxon>
        <taxon>Vertebrata</taxon>
        <taxon>Euteleostomi</taxon>
        <taxon>Archelosauria</taxon>
        <taxon>Archosauria</taxon>
        <taxon>Dinosauria</taxon>
        <taxon>Saurischia</taxon>
        <taxon>Theropoda</taxon>
        <taxon>Coelurosauria</taxon>
        <taxon>Aves</taxon>
        <taxon>Neognathae</taxon>
        <taxon>Galloanserae</taxon>
        <taxon>Anseriformes</taxon>
        <taxon>Anatidae</taxon>
        <taxon>Anatinae</taxon>
        <taxon>Anas</taxon>
    </lineage>
</organism>
<dbReference type="InterPro" id="IPR036179">
    <property type="entry name" value="Ig-like_dom_sf"/>
</dbReference>
<dbReference type="EMBL" id="KB748822">
    <property type="protein sequence ID" value="EOA93114.1"/>
    <property type="molecule type" value="Genomic_DNA"/>
</dbReference>
<evidence type="ECO:0000313" key="1">
    <source>
        <dbReference type="EMBL" id="EOA93114.1"/>
    </source>
</evidence>
<name>R0KVD7_ANAPL</name>
<protein>
    <submittedName>
        <fullName evidence="1">Uncharacterized protein</fullName>
    </submittedName>
</protein>
<gene>
    <name evidence="1" type="ORF">Anapl_16506</name>
</gene>
<dbReference type="AlphaFoldDB" id="R0KVD7"/>
<dbReference type="SUPFAM" id="SSF48726">
    <property type="entry name" value="Immunoglobulin"/>
    <property type="match status" value="1"/>
</dbReference>
<keyword evidence="2" id="KW-1185">Reference proteome</keyword>
<feature type="non-terminal residue" evidence="1">
    <location>
        <position position="67"/>
    </location>
</feature>
<dbReference type="Proteomes" id="UP000296049">
    <property type="component" value="Unassembled WGS sequence"/>
</dbReference>
<reference evidence="2" key="1">
    <citation type="journal article" date="2013" name="Nat. Genet.">
        <title>The duck genome and transcriptome provide insight into an avian influenza virus reservoir species.</title>
        <authorList>
            <person name="Huang Y."/>
            <person name="Li Y."/>
            <person name="Burt D.W."/>
            <person name="Chen H."/>
            <person name="Zhang Y."/>
            <person name="Qian W."/>
            <person name="Kim H."/>
            <person name="Gan S."/>
            <person name="Zhao Y."/>
            <person name="Li J."/>
            <person name="Yi K."/>
            <person name="Feng H."/>
            <person name="Zhu P."/>
            <person name="Li B."/>
            <person name="Liu Q."/>
            <person name="Fairley S."/>
            <person name="Magor K.E."/>
            <person name="Du Z."/>
            <person name="Hu X."/>
            <person name="Goodman L."/>
            <person name="Tafer H."/>
            <person name="Vignal A."/>
            <person name="Lee T."/>
            <person name="Kim K.W."/>
            <person name="Sheng Z."/>
            <person name="An Y."/>
            <person name="Searle S."/>
            <person name="Herrero J."/>
            <person name="Groenen M.A."/>
            <person name="Crooijmans R.P."/>
            <person name="Faraut T."/>
            <person name="Cai Q."/>
            <person name="Webster R.G."/>
            <person name="Aldridge J.R."/>
            <person name="Warren W.C."/>
            <person name="Bartschat S."/>
            <person name="Kehr S."/>
            <person name="Marz M."/>
            <person name="Stadler P.F."/>
            <person name="Smith J."/>
            <person name="Kraus R.H."/>
            <person name="Zhao Y."/>
            <person name="Ren L."/>
            <person name="Fei J."/>
            <person name="Morisson M."/>
            <person name="Kaiser P."/>
            <person name="Griffin D.K."/>
            <person name="Rao M."/>
            <person name="Pitel F."/>
            <person name="Wang J."/>
            <person name="Li N."/>
        </authorList>
    </citation>
    <scope>NUCLEOTIDE SEQUENCE [LARGE SCALE GENOMIC DNA]</scope>
</reference>
<evidence type="ECO:0000313" key="2">
    <source>
        <dbReference type="Proteomes" id="UP000296049"/>
    </source>
</evidence>